<accession>A0A1J8PNH8</accession>
<protein>
    <submittedName>
        <fullName evidence="1">Uncharacterized protein</fullName>
    </submittedName>
</protein>
<keyword evidence="2" id="KW-1185">Reference proteome</keyword>
<gene>
    <name evidence="1" type="ORF">AZE42_05457</name>
</gene>
<dbReference type="AlphaFoldDB" id="A0A1J8PNH8"/>
<dbReference type="EMBL" id="LVVM01005957">
    <property type="protein sequence ID" value="OJA09339.1"/>
    <property type="molecule type" value="Genomic_DNA"/>
</dbReference>
<name>A0A1J8PNH8_9AGAM</name>
<dbReference type="OrthoDB" id="10555501at2759"/>
<evidence type="ECO:0000313" key="2">
    <source>
        <dbReference type="Proteomes" id="UP000183567"/>
    </source>
</evidence>
<organism evidence="1 2">
    <name type="scientific">Rhizopogon vesiculosus</name>
    <dbReference type="NCBI Taxonomy" id="180088"/>
    <lineage>
        <taxon>Eukaryota</taxon>
        <taxon>Fungi</taxon>
        <taxon>Dikarya</taxon>
        <taxon>Basidiomycota</taxon>
        <taxon>Agaricomycotina</taxon>
        <taxon>Agaricomycetes</taxon>
        <taxon>Agaricomycetidae</taxon>
        <taxon>Boletales</taxon>
        <taxon>Suillineae</taxon>
        <taxon>Rhizopogonaceae</taxon>
        <taxon>Rhizopogon</taxon>
    </lineage>
</organism>
<dbReference type="Proteomes" id="UP000183567">
    <property type="component" value="Unassembled WGS sequence"/>
</dbReference>
<proteinExistence type="predicted"/>
<sequence length="69" mass="7916">MTKTHHTNLLTLHSLFSESGDEDLDHEADQKISRYFYRTGMGLRALSLILSGPSSRGPYNQWQNSLTYQ</sequence>
<comment type="caution">
    <text evidence="1">The sequence shown here is derived from an EMBL/GenBank/DDBJ whole genome shotgun (WGS) entry which is preliminary data.</text>
</comment>
<reference evidence="1 2" key="1">
    <citation type="submission" date="2016-03" db="EMBL/GenBank/DDBJ databases">
        <title>Comparative genomics of the ectomycorrhizal sister species Rhizopogon vinicolor and Rhizopogon vesiculosus (Basidiomycota: Boletales) reveals a divergence of the mating type B locus.</title>
        <authorList>
            <person name="Mujic A.B."/>
            <person name="Kuo A."/>
            <person name="Tritt A."/>
            <person name="Lipzen A."/>
            <person name="Chen C."/>
            <person name="Johnson J."/>
            <person name="Sharma A."/>
            <person name="Barry K."/>
            <person name="Grigoriev I.V."/>
            <person name="Spatafora J.W."/>
        </authorList>
    </citation>
    <scope>NUCLEOTIDE SEQUENCE [LARGE SCALE GENOMIC DNA]</scope>
    <source>
        <strain evidence="1 2">AM-OR11-056</strain>
    </source>
</reference>
<evidence type="ECO:0000313" key="1">
    <source>
        <dbReference type="EMBL" id="OJA09339.1"/>
    </source>
</evidence>